<dbReference type="EMBL" id="FNJB01000004">
    <property type="protein sequence ID" value="SDO69894.1"/>
    <property type="molecule type" value="Genomic_DNA"/>
</dbReference>
<protein>
    <submittedName>
        <fullName evidence="1">Uncharacterized protein</fullName>
    </submittedName>
</protein>
<sequence>MSELTPGLAYETKSYVCTHVFAGSRPVLYVTRPDGSWCALCGDNHPDDAAYYRVVGLGHVLDQDPTLSAVLDLQPDEEAERPDVGGPWTRSRC</sequence>
<evidence type="ECO:0000313" key="2">
    <source>
        <dbReference type="Proteomes" id="UP000199651"/>
    </source>
</evidence>
<dbReference type="AlphaFoldDB" id="A0A1H0LP03"/>
<accession>A0A1H0LP03</accession>
<gene>
    <name evidence="1" type="ORF">SAMN05192558_104222</name>
</gene>
<dbReference type="Proteomes" id="UP000199651">
    <property type="component" value="Unassembled WGS sequence"/>
</dbReference>
<dbReference type="STRING" id="504798.SAMN05421871_10975"/>
<organism evidence="1 2">
    <name type="scientific">Actinokineospora alba</name>
    <dbReference type="NCBI Taxonomy" id="504798"/>
    <lineage>
        <taxon>Bacteria</taxon>
        <taxon>Bacillati</taxon>
        <taxon>Actinomycetota</taxon>
        <taxon>Actinomycetes</taxon>
        <taxon>Pseudonocardiales</taxon>
        <taxon>Pseudonocardiaceae</taxon>
        <taxon>Actinokineospora</taxon>
    </lineage>
</organism>
<evidence type="ECO:0000313" key="1">
    <source>
        <dbReference type="EMBL" id="SDO69894.1"/>
    </source>
</evidence>
<name>A0A1H0LP03_9PSEU</name>
<reference evidence="2" key="1">
    <citation type="submission" date="2016-10" db="EMBL/GenBank/DDBJ databases">
        <authorList>
            <person name="Varghese N."/>
            <person name="Submissions S."/>
        </authorList>
    </citation>
    <scope>NUCLEOTIDE SEQUENCE [LARGE SCALE GENOMIC DNA]</scope>
    <source>
        <strain evidence="2">IBRC-M 10655</strain>
    </source>
</reference>
<proteinExistence type="predicted"/>
<keyword evidence="2" id="KW-1185">Reference proteome</keyword>